<dbReference type="Pfam" id="PF02620">
    <property type="entry name" value="YceD"/>
    <property type="match status" value="1"/>
</dbReference>
<organism evidence="1 2">
    <name type="scientific">Cohnella nanjingensis</name>
    <dbReference type="NCBI Taxonomy" id="1387779"/>
    <lineage>
        <taxon>Bacteria</taxon>
        <taxon>Bacillati</taxon>
        <taxon>Bacillota</taxon>
        <taxon>Bacilli</taxon>
        <taxon>Bacillales</taxon>
        <taxon>Paenibacillaceae</taxon>
        <taxon>Cohnella</taxon>
    </lineage>
</organism>
<keyword evidence="2" id="KW-1185">Reference proteome</keyword>
<protein>
    <submittedName>
        <fullName evidence="1">DUF177 domain-containing protein</fullName>
    </submittedName>
</protein>
<gene>
    <name evidence="1" type="ORF">H7C19_33015</name>
</gene>
<comment type="caution">
    <text evidence="1">The sequence shown here is derived from an EMBL/GenBank/DDBJ whole genome shotgun (WGS) entry which is preliminary data.</text>
</comment>
<name>A0A7X0RXI7_9BACL</name>
<proteinExistence type="predicted"/>
<dbReference type="PANTHER" id="PTHR34374">
    <property type="entry name" value="LARGE RIBOSOMAL RNA SUBUNIT ACCUMULATION PROTEIN YCED HOMOLOG 1, CHLOROPLASTIC"/>
    <property type="match status" value="1"/>
</dbReference>
<dbReference type="RefSeq" id="WP_185673342.1">
    <property type="nucleotide sequence ID" value="NZ_JACJVP010000077.1"/>
</dbReference>
<dbReference type="EMBL" id="JACJVP010000077">
    <property type="protein sequence ID" value="MBB6675492.1"/>
    <property type="molecule type" value="Genomic_DNA"/>
</dbReference>
<dbReference type="PANTHER" id="PTHR34374:SF1">
    <property type="entry name" value="LARGE RIBOSOMAL RNA SUBUNIT ACCUMULATION PROTEIN YCED HOMOLOG 1, CHLOROPLASTIC"/>
    <property type="match status" value="1"/>
</dbReference>
<dbReference type="Proteomes" id="UP000547209">
    <property type="component" value="Unassembled WGS sequence"/>
</dbReference>
<dbReference type="InterPro" id="IPR003772">
    <property type="entry name" value="YceD"/>
</dbReference>
<dbReference type="AlphaFoldDB" id="A0A7X0RXI7"/>
<sequence>MLLNVQELVTRKEPVILQESIDVTSLFAEMRDATPLGPLHAQLTAIAADGIVNVTGTLTGKLQLLCSRCLTPLEGEYEFPYEETFKHVSQEVAARGEQDDEDFVPFHGERLELRPYVEEELMLSLPLAPLCKEDCKGLCPDCGQNRNEQACQCQQHKIDPRLEALKGWKPQA</sequence>
<reference evidence="1 2" key="1">
    <citation type="submission" date="2020-08" db="EMBL/GenBank/DDBJ databases">
        <title>Cohnella phylogeny.</title>
        <authorList>
            <person name="Dunlap C."/>
        </authorList>
    </citation>
    <scope>NUCLEOTIDE SEQUENCE [LARGE SCALE GENOMIC DNA]</scope>
    <source>
        <strain evidence="1 2">DSM 28246</strain>
    </source>
</reference>
<accession>A0A7X0RXI7</accession>
<evidence type="ECO:0000313" key="2">
    <source>
        <dbReference type="Proteomes" id="UP000547209"/>
    </source>
</evidence>
<evidence type="ECO:0000313" key="1">
    <source>
        <dbReference type="EMBL" id="MBB6675492.1"/>
    </source>
</evidence>